<comment type="caution">
    <text evidence="1">The sequence shown here is derived from an EMBL/GenBank/DDBJ whole genome shotgun (WGS) entry which is preliminary data.</text>
</comment>
<dbReference type="EMBL" id="JAIOUQ010000003">
    <property type="protein sequence ID" value="MBZ2164823.1"/>
    <property type="molecule type" value="Genomic_DNA"/>
</dbReference>
<evidence type="ECO:0000313" key="2">
    <source>
        <dbReference type="Proteomes" id="UP000825933"/>
    </source>
</evidence>
<dbReference type="AlphaFoldDB" id="A0A8T5UVC1"/>
<dbReference type="Proteomes" id="UP000825933">
    <property type="component" value="Unassembled WGS sequence"/>
</dbReference>
<keyword evidence="2" id="KW-1185">Reference proteome</keyword>
<organism evidence="1 2">
    <name type="scientific">Methanobacterium spitsbergense</name>
    <dbReference type="NCBI Taxonomy" id="2874285"/>
    <lineage>
        <taxon>Archaea</taxon>
        <taxon>Methanobacteriati</taxon>
        <taxon>Methanobacteriota</taxon>
        <taxon>Methanomada group</taxon>
        <taxon>Methanobacteria</taxon>
        <taxon>Methanobacteriales</taxon>
        <taxon>Methanobacteriaceae</taxon>
        <taxon>Methanobacterium</taxon>
    </lineage>
</organism>
<protein>
    <submittedName>
        <fullName evidence="1">Uncharacterized protein</fullName>
    </submittedName>
</protein>
<name>A0A8T5UVC1_9EURY</name>
<evidence type="ECO:0000313" key="1">
    <source>
        <dbReference type="EMBL" id="MBZ2164823.1"/>
    </source>
</evidence>
<reference evidence="2" key="1">
    <citation type="journal article" date="2022" name="Microbiol. Resour. Announc.">
        <title>Draft Genome Sequence of a Methanogenic Archaeon from West Spitsbergen Permafrost.</title>
        <authorList>
            <person name="Trubitsyn V."/>
            <person name="Rivkina E."/>
            <person name="Shcherbakova V."/>
        </authorList>
    </citation>
    <scope>NUCLEOTIDE SEQUENCE [LARGE SCALE GENOMIC DNA]</scope>
    <source>
        <strain evidence="2">VT</strain>
    </source>
</reference>
<gene>
    <name evidence="1" type="ORF">K8N75_01980</name>
</gene>
<sequence length="73" mass="8455">MGLLNDVTVRMRYIALVKKGLISDVECNSYTKKIEIDPCIHKKVSQFDEYFVPGTVLLSERASYKLRIEYPVE</sequence>
<proteinExistence type="predicted"/>
<accession>A0A8T5UVC1</accession>
<dbReference type="RefSeq" id="WP_223790486.1">
    <property type="nucleotide sequence ID" value="NZ_JAIOUQ010000003.1"/>
</dbReference>